<reference evidence="1 2" key="1">
    <citation type="journal article" date="2008" name="J. Bacteriol.">
        <title>Insights into plant cell wall degradation from the genome sequence of the soil bacterium Cellvibrio japonicus.</title>
        <authorList>
            <person name="Deboy R.T."/>
            <person name="Mongodin E.F."/>
            <person name="Fouts D.E."/>
            <person name="Tailford L.E."/>
            <person name="Khouri H."/>
            <person name="Emerson J.B."/>
            <person name="Mohamoud Y."/>
            <person name="Watkins K."/>
            <person name="Henrissat B."/>
            <person name="Gilbert H.J."/>
            <person name="Nelson K.E."/>
        </authorList>
    </citation>
    <scope>NUCLEOTIDE SEQUENCE [LARGE SCALE GENOMIC DNA]</scope>
    <source>
        <strain evidence="1 2">Ueda107</strain>
    </source>
</reference>
<evidence type="ECO:0000313" key="2">
    <source>
        <dbReference type="Proteomes" id="UP000001036"/>
    </source>
</evidence>
<dbReference type="EMBL" id="CP000934">
    <property type="protein sequence ID" value="ACE82671.1"/>
    <property type="molecule type" value="Genomic_DNA"/>
</dbReference>
<dbReference type="STRING" id="498211.CJA_3154"/>
<dbReference type="AlphaFoldDB" id="B3PDV1"/>
<protein>
    <submittedName>
        <fullName evidence="1">Uncharacterized protein</fullName>
    </submittedName>
</protein>
<keyword evidence="2" id="KW-1185">Reference proteome</keyword>
<sequence>MTSLRDGPEGGCHGWQAAKNRQEQLLAPLRDGLKGGCHEWQATKNRRE</sequence>
<dbReference type="HOGENOM" id="CLU_3150870_0_0_6"/>
<dbReference type="KEGG" id="cja:CJA_3154"/>
<evidence type="ECO:0000313" key="1">
    <source>
        <dbReference type="EMBL" id="ACE82671.1"/>
    </source>
</evidence>
<dbReference type="Proteomes" id="UP000001036">
    <property type="component" value="Chromosome"/>
</dbReference>
<gene>
    <name evidence="1" type="ordered locus">CJA_3154</name>
</gene>
<proteinExistence type="predicted"/>
<organism evidence="1 2">
    <name type="scientific">Cellvibrio japonicus (strain Ueda107)</name>
    <name type="common">Pseudomonas fluorescens subsp. cellulosa</name>
    <dbReference type="NCBI Taxonomy" id="498211"/>
    <lineage>
        <taxon>Bacteria</taxon>
        <taxon>Pseudomonadati</taxon>
        <taxon>Pseudomonadota</taxon>
        <taxon>Gammaproteobacteria</taxon>
        <taxon>Cellvibrionales</taxon>
        <taxon>Cellvibrionaceae</taxon>
        <taxon>Cellvibrio</taxon>
    </lineage>
</organism>
<accession>B3PDV1</accession>
<dbReference type="RefSeq" id="WP_012488731.1">
    <property type="nucleotide sequence ID" value="NC_010995.1"/>
</dbReference>
<name>B3PDV1_CELJU</name>